<proteinExistence type="predicted"/>
<sequence>MSIWSEYLSPQTEAEKAEQRKALTIKPKGKKSFKTSTAPSSRISTNQFNSVVGGSSKKLAKECEKFIDSVLGGSNG</sequence>
<organism evidence="2 3">
    <name type="scientific">Salinivibrio phage CW02</name>
    <dbReference type="NCBI Taxonomy" id="1161935"/>
    <lineage>
        <taxon>Viruses</taxon>
        <taxon>Duplodnaviria</taxon>
        <taxon>Heunggongvirae</taxon>
        <taxon>Uroviricota</taxon>
        <taxon>Caudoviricetes</taxon>
        <taxon>Zobellviridae</taxon>
        <taxon>Salinovirus</taxon>
        <taxon>Salinovirus utanense</taxon>
    </lineage>
</organism>
<evidence type="ECO:0000313" key="2">
    <source>
        <dbReference type="EMBL" id="AFE86225.1"/>
    </source>
</evidence>
<dbReference type="RefSeq" id="YP_007010570.1">
    <property type="nucleotide sequence ID" value="NC_019540.1"/>
</dbReference>
<keyword evidence="3" id="KW-1185">Reference proteome</keyword>
<accession>H9D1I3</accession>
<dbReference type="EMBL" id="JQ446452">
    <property type="protein sequence ID" value="AFE86225.1"/>
    <property type="molecule type" value="Genomic_DNA"/>
</dbReference>
<feature type="region of interest" description="Disordered" evidence="1">
    <location>
        <begin position="1"/>
        <end position="41"/>
    </location>
</feature>
<protein>
    <submittedName>
        <fullName evidence="2">Uncharacterized protein</fullName>
    </submittedName>
</protein>
<reference evidence="2 3" key="1">
    <citation type="journal article" date="2012" name="J. Virol.">
        <title>Sequence and structural characterization of great salt lake bacteriophage CW02, a member of the T7-like supergroup.</title>
        <authorList>
            <person name="Shen P.S."/>
            <person name="Domek M.J."/>
            <person name="Sanz-Garcia E."/>
            <person name="Makaju A."/>
            <person name="Taylor R.M."/>
            <person name="Hoggan R."/>
            <person name="Culumber M.D."/>
            <person name="Oberg C.J."/>
            <person name="Breakwell D.P."/>
            <person name="Prince J.T."/>
            <person name="Belnap D.M."/>
        </authorList>
    </citation>
    <scope>NUCLEOTIDE SEQUENCE [LARGE SCALE GENOMIC DNA]</scope>
</reference>
<dbReference type="KEGG" id="vg:14016744"/>
<name>H9D1I3_9CAUD</name>
<dbReference type="Proteomes" id="UP000004791">
    <property type="component" value="Segment"/>
</dbReference>
<dbReference type="GeneID" id="14016744"/>
<evidence type="ECO:0000313" key="3">
    <source>
        <dbReference type="Proteomes" id="UP000004791"/>
    </source>
</evidence>
<evidence type="ECO:0000256" key="1">
    <source>
        <dbReference type="SAM" id="MobiDB-lite"/>
    </source>
</evidence>